<gene>
    <name evidence="1" type="ORF">EVAR_40410_1</name>
</gene>
<keyword evidence="2" id="KW-1185">Reference proteome</keyword>
<dbReference type="EMBL" id="BGZK01000514">
    <property type="protein sequence ID" value="GBP47986.1"/>
    <property type="molecule type" value="Genomic_DNA"/>
</dbReference>
<comment type="caution">
    <text evidence="1">The sequence shown here is derived from an EMBL/GenBank/DDBJ whole genome shotgun (WGS) entry which is preliminary data.</text>
</comment>
<dbReference type="AlphaFoldDB" id="A0A4C1W9B6"/>
<sequence length="133" mass="15606">MNIDGFCVSRPLLTEQQRLVLISTRSQPPAGRLKQLHGAINLRSRTLQLRNWLCCLWWLNKPQRKSLLGRVSCISRRRTACYLGAAAVVRQVVTRIKSRVYCLFAEKLWRFWKHAPKPSNFCRITKLLMRLWG</sequence>
<protein>
    <submittedName>
        <fullName evidence="1">Uncharacterized protein</fullName>
    </submittedName>
</protein>
<accession>A0A4C1W9B6</accession>
<organism evidence="1 2">
    <name type="scientific">Eumeta variegata</name>
    <name type="common">Bagworm moth</name>
    <name type="synonym">Eumeta japonica</name>
    <dbReference type="NCBI Taxonomy" id="151549"/>
    <lineage>
        <taxon>Eukaryota</taxon>
        <taxon>Metazoa</taxon>
        <taxon>Ecdysozoa</taxon>
        <taxon>Arthropoda</taxon>
        <taxon>Hexapoda</taxon>
        <taxon>Insecta</taxon>
        <taxon>Pterygota</taxon>
        <taxon>Neoptera</taxon>
        <taxon>Endopterygota</taxon>
        <taxon>Lepidoptera</taxon>
        <taxon>Glossata</taxon>
        <taxon>Ditrysia</taxon>
        <taxon>Tineoidea</taxon>
        <taxon>Psychidae</taxon>
        <taxon>Oiketicinae</taxon>
        <taxon>Eumeta</taxon>
    </lineage>
</organism>
<reference evidence="1 2" key="1">
    <citation type="journal article" date="2019" name="Commun. Biol.">
        <title>The bagworm genome reveals a unique fibroin gene that provides high tensile strength.</title>
        <authorList>
            <person name="Kono N."/>
            <person name="Nakamura H."/>
            <person name="Ohtoshi R."/>
            <person name="Tomita M."/>
            <person name="Numata K."/>
            <person name="Arakawa K."/>
        </authorList>
    </citation>
    <scope>NUCLEOTIDE SEQUENCE [LARGE SCALE GENOMIC DNA]</scope>
</reference>
<evidence type="ECO:0000313" key="1">
    <source>
        <dbReference type="EMBL" id="GBP47986.1"/>
    </source>
</evidence>
<proteinExistence type="predicted"/>
<dbReference type="Proteomes" id="UP000299102">
    <property type="component" value="Unassembled WGS sequence"/>
</dbReference>
<name>A0A4C1W9B6_EUMVA</name>
<evidence type="ECO:0000313" key="2">
    <source>
        <dbReference type="Proteomes" id="UP000299102"/>
    </source>
</evidence>